<evidence type="ECO:0000313" key="2">
    <source>
        <dbReference type="EMBL" id="SEJ72137.1"/>
    </source>
</evidence>
<proteinExistence type="predicted"/>
<dbReference type="InterPro" id="IPR029032">
    <property type="entry name" value="AhpD-like"/>
</dbReference>
<dbReference type="STRING" id="1227549.SAMN05444007_106268"/>
<protein>
    <submittedName>
        <fullName evidence="2">Uncharacterized conserved protein YurZ, alkylhydroperoxidase/carboxymuconolactone decarboxylase family</fullName>
    </submittedName>
</protein>
<dbReference type="RefSeq" id="WP_229724240.1">
    <property type="nucleotide sequence ID" value="NZ_BMGV01000006.1"/>
</dbReference>
<keyword evidence="2" id="KW-0560">Oxidoreductase</keyword>
<sequence>MTTKGIGMKKGLPGAAGGLVRQNPEIWEDYSTLGAAAAEAGNLSARERRLVKLALAIGAASEGAVHSHSRRGLAEGVAKDDLRQVALLAIGPLGLPRAVAAGTWIGDVTDDCPSGTRVRPACCAAPRSARNSG</sequence>
<accession>A0A1H7B795</accession>
<organism evidence="2 3">
    <name type="scientific">Cribrihabitans marinus</name>
    <dbReference type="NCBI Taxonomy" id="1227549"/>
    <lineage>
        <taxon>Bacteria</taxon>
        <taxon>Pseudomonadati</taxon>
        <taxon>Pseudomonadota</taxon>
        <taxon>Alphaproteobacteria</taxon>
        <taxon>Rhodobacterales</taxon>
        <taxon>Paracoccaceae</taxon>
        <taxon>Cribrihabitans</taxon>
    </lineage>
</organism>
<evidence type="ECO:0000313" key="3">
    <source>
        <dbReference type="Proteomes" id="UP000199379"/>
    </source>
</evidence>
<keyword evidence="2" id="KW-0575">Peroxidase</keyword>
<gene>
    <name evidence="2" type="ORF">SAMN05444007_106268</name>
</gene>
<name>A0A1H7B795_9RHOB</name>
<dbReference type="SUPFAM" id="SSF69118">
    <property type="entry name" value="AhpD-like"/>
    <property type="match status" value="1"/>
</dbReference>
<dbReference type="Proteomes" id="UP000199379">
    <property type="component" value="Unassembled WGS sequence"/>
</dbReference>
<dbReference type="Gene3D" id="1.20.1290.10">
    <property type="entry name" value="AhpD-like"/>
    <property type="match status" value="1"/>
</dbReference>
<keyword evidence="3" id="KW-1185">Reference proteome</keyword>
<evidence type="ECO:0000259" key="1">
    <source>
        <dbReference type="Pfam" id="PF02627"/>
    </source>
</evidence>
<dbReference type="GO" id="GO:0051920">
    <property type="term" value="F:peroxiredoxin activity"/>
    <property type="evidence" value="ECO:0007669"/>
    <property type="project" value="InterPro"/>
</dbReference>
<reference evidence="2 3" key="1">
    <citation type="submission" date="2016-10" db="EMBL/GenBank/DDBJ databases">
        <authorList>
            <person name="de Groot N.N."/>
        </authorList>
    </citation>
    <scope>NUCLEOTIDE SEQUENCE [LARGE SCALE GENOMIC DNA]</scope>
    <source>
        <strain evidence="2 3">DSM 29340</strain>
    </source>
</reference>
<feature type="domain" description="Carboxymuconolactone decarboxylase-like" evidence="1">
    <location>
        <begin position="28"/>
        <end position="101"/>
    </location>
</feature>
<dbReference type="AlphaFoldDB" id="A0A1H7B795"/>
<dbReference type="InterPro" id="IPR003779">
    <property type="entry name" value="CMD-like"/>
</dbReference>
<dbReference type="Pfam" id="PF02627">
    <property type="entry name" value="CMD"/>
    <property type="match status" value="1"/>
</dbReference>
<dbReference type="EMBL" id="FNYD01000006">
    <property type="protein sequence ID" value="SEJ72137.1"/>
    <property type="molecule type" value="Genomic_DNA"/>
</dbReference>